<dbReference type="PANTHER" id="PTHR35192">
    <property type="entry name" value="PROTEIN, PUTATIVE-RELATED"/>
    <property type="match status" value="1"/>
</dbReference>
<feature type="signal peptide" evidence="1">
    <location>
        <begin position="1"/>
        <end position="18"/>
    </location>
</feature>
<keyword evidence="1" id="KW-0732">Signal</keyword>
<reference evidence="3 4" key="1">
    <citation type="submission" date="2019-03" db="EMBL/GenBank/DDBJ databases">
        <title>Rhodosporidium diobovatum UCD-FST 08-225 genome sequencing, assembly, and annotation.</title>
        <authorList>
            <person name="Fakankun I.U."/>
            <person name="Fristensky B."/>
            <person name="Levin D.B."/>
        </authorList>
    </citation>
    <scope>NUCLEOTIDE SEQUENCE [LARGE SCALE GENOMIC DNA]</scope>
    <source>
        <strain evidence="3 4">UCD-FST 08-225</strain>
    </source>
</reference>
<protein>
    <submittedName>
        <fullName evidence="3">Proteophosphoglycan 5</fullName>
    </submittedName>
</protein>
<dbReference type="OrthoDB" id="439917at2759"/>
<organism evidence="3 4">
    <name type="scientific">Rhodotorula diobovata</name>
    <dbReference type="NCBI Taxonomy" id="5288"/>
    <lineage>
        <taxon>Eukaryota</taxon>
        <taxon>Fungi</taxon>
        <taxon>Dikarya</taxon>
        <taxon>Basidiomycota</taxon>
        <taxon>Pucciniomycotina</taxon>
        <taxon>Microbotryomycetes</taxon>
        <taxon>Sporidiobolales</taxon>
        <taxon>Sporidiobolaceae</taxon>
        <taxon>Rhodotorula</taxon>
    </lineage>
</organism>
<dbReference type="InterPro" id="IPR038955">
    <property type="entry name" value="PriA/CPL1_fungi"/>
</dbReference>
<comment type="caution">
    <text evidence="3">The sequence shown here is derived from an EMBL/GenBank/DDBJ whole genome shotgun (WGS) entry which is preliminary data.</text>
</comment>
<accession>A0A5C5FMH0</accession>
<dbReference type="Pfam" id="PF21671">
    <property type="entry name" value="CPL1-like"/>
    <property type="match status" value="1"/>
</dbReference>
<gene>
    <name evidence="3" type="ORF">DMC30DRAFT_138088</name>
</gene>
<keyword evidence="4" id="KW-1185">Reference proteome</keyword>
<dbReference type="InterPro" id="IPR048661">
    <property type="entry name" value="CPL1-like"/>
</dbReference>
<dbReference type="PANTHER" id="PTHR35192:SF2">
    <property type="entry name" value="APPLE DOMAIN-CONTAINING PROTEIN"/>
    <property type="match status" value="1"/>
</dbReference>
<dbReference type="STRING" id="5288.A0A5C5FMH0"/>
<evidence type="ECO:0000256" key="1">
    <source>
        <dbReference type="SAM" id="SignalP"/>
    </source>
</evidence>
<evidence type="ECO:0000259" key="2">
    <source>
        <dbReference type="Pfam" id="PF21671"/>
    </source>
</evidence>
<feature type="chain" id="PRO_5023138451" evidence="1">
    <location>
        <begin position="19"/>
        <end position="693"/>
    </location>
</feature>
<dbReference type="AlphaFoldDB" id="A0A5C5FMH0"/>
<evidence type="ECO:0000313" key="4">
    <source>
        <dbReference type="Proteomes" id="UP000311382"/>
    </source>
</evidence>
<feature type="domain" description="Protein CPL1-like" evidence="2">
    <location>
        <begin position="595"/>
        <end position="654"/>
    </location>
</feature>
<proteinExistence type="predicted"/>
<dbReference type="Proteomes" id="UP000311382">
    <property type="component" value="Unassembled WGS sequence"/>
</dbReference>
<sequence>MYAFAALATVASLAVASASTSPAFLPPGANPVSAPSDVTLDKRTLCLFGVCLGDTSPNYLSDVNNCGYRGNRCQSNWLFGGGAQCVSGVCAPTYCNSLFDFNWGSRQCQDVSSDTNNCGKCGQTCSVANAKSTQCVSGQCWAKECQPGFSLAGGTCTKTIDTTSDMQNCGGIGIKCPSSWTNGIGSTCSDSVCRPSTCVSGWSWDPSARKCQNTGSDVNNCGSVGNRCTFVNGHGSCRNGVCSLDGCNDDCSFLDGTCKKLNFNTDVDNCGSKGNKCSFDHGVATCSYGTCSLSRCEDGYVPQTSGLLWWTTTTCEKISCNYGFTHDPATKSCRNVQTDVNNCGSLGNVCPAQNGVAKCWSGKCSMDCDSGSVLVDGLCKKADLLNDATNCGKVGLVCPTTFANGGKGTCRNGICDTICNALFDFDYLFGFCRDVSSDKNNCGRCGQTCNLPGATATTCKLGQCFATACQSSFALNDGKCAPVDTSSDANNCGTAGHVCQFLPSGATGVCKNSQCVTTGCPAGYTLTSGLCVKQNPSARARLAKRDKVVEPKKLCPDSNEQACPILGSSTYAQAVEHHFQALSEFSGVMLGAGGYECLDTTSALDSCGGCASTGEGVDCTKIRGVQGVGCEAGTCVVFSCSQGWKPSLRGDKCVRVRPSHDVRGAAASNDTQSAGARRHFAGRHARHGLPVSP</sequence>
<evidence type="ECO:0000313" key="3">
    <source>
        <dbReference type="EMBL" id="TNY17154.1"/>
    </source>
</evidence>
<name>A0A5C5FMH0_9BASI</name>
<dbReference type="EMBL" id="SOZI01000237">
    <property type="protein sequence ID" value="TNY17154.1"/>
    <property type="molecule type" value="Genomic_DNA"/>
</dbReference>